<organism evidence="2">
    <name type="scientific">marine metagenome</name>
    <dbReference type="NCBI Taxonomy" id="408172"/>
    <lineage>
        <taxon>unclassified sequences</taxon>
        <taxon>metagenomes</taxon>
        <taxon>ecological metagenomes</taxon>
    </lineage>
</organism>
<keyword evidence="1" id="KW-0472">Membrane</keyword>
<accession>A0A381QBZ4</accession>
<evidence type="ECO:0000256" key="1">
    <source>
        <dbReference type="SAM" id="Phobius"/>
    </source>
</evidence>
<sequence>MSSDQASKTIGGHVAINTQKVIVGGVAAGFAVGVVDYLVNGFLLASQNDAALNALIPDLAANLAGGAVIGGMVVVALLMGIVVAWTYALMRPRYGAGPKTAVFAALQLWCVITLIFAAMTLTGLFTWSYFALGSLVSAGELLLAAYVAGYVYSEE</sequence>
<dbReference type="EMBL" id="UINC01001250">
    <property type="protein sequence ID" value="SUZ75587.1"/>
    <property type="molecule type" value="Genomic_DNA"/>
</dbReference>
<proteinExistence type="predicted"/>
<name>A0A381QBZ4_9ZZZZ</name>
<dbReference type="AlphaFoldDB" id="A0A381QBZ4"/>
<feature type="transmembrane region" description="Helical" evidence="1">
    <location>
        <begin position="21"/>
        <end position="43"/>
    </location>
</feature>
<reference evidence="2" key="1">
    <citation type="submission" date="2018-05" db="EMBL/GenBank/DDBJ databases">
        <authorList>
            <person name="Lanie J.A."/>
            <person name="Ng W.-L."/>
            <person name="Kazmierczak K.M."/>
            <person name="Andrzejewski T.M."/>
            <person name="Davidsen T.M."/>
            <person name="Wayne K.J."/>
            <person name="Tettelin H."/>
            <person name="Glass J.I."/>
            <person name="Rusch D."/>
            <person name="Podicherti R."/>
            <person name="Tsui H.-C.T."/>
            <person name="Winkler M.E."/>
        </authorList>
    </citation>
    <scope>NUCLEOTIDE SEQUENCE</scope>
</reference>
<feature type="transmembrane region" description="Helical" evidence="1">
    <location>
        <begin position="101"/>
        <end position="121"/>
    </location>
</feature>
<protein>
    <submittedName>
        <fullName evidence="2">Uncharacterized protein</fullName>
    </submittedName>
</protein>
<evidence type="ECO:0000313" key="2">
    <source>
        <dbReference type="EMBL" id="SUZ75587.1"/>
    </source>
</evidence>
<feature type="transmembrane region" description="Helical" evidence="1">
    <location>
        <begin position="127"/>
        <end position="152"/>
    </location>
</feature>
<keyword evidence="1" id="KW-0812">Transmembrane</keyword>
<gene>
    <name evidence="2" type="ORF">METZ01_LOCUS28441</name>
</gene>
<feature type="transmembrane region" description="Helical" evidence="1">
    <location>
        <begin position="63"/>
        <end position="89"/>
    </location>
</feature>
<keyword evidence="1" id="KW-1133">Transmembrane helix</keyword>